<evidence type="ECO:0000313" key="2">
    <source>
        <dbReference type="EMBL" id="MEQ2228344.1"/>
    </source>
</evidence>
<gene>
    <name evidence="2" type="ORF">ILYODFUR_007882</name>
</gene>
<accession>A0ABV0T795</accession>
<comment type="caution">
    <text evidence="2">The sequence shown here is derived from an EMBL/GenBank/DDBJ whole genome shotgun (WGS) entry which is preliminary data.</text>
</comment>
<sequence length="159" mass="17640">MTTQHLKARYKRVHFISRYTESSVVQIHSNTIQSCVPFTSGFIKPDPILVIIQYSQSQLIIWYQLVKAGRSKEAQLIALSRSLSSNPWTLSKHVGTVKRNNTLLTETNHQQNQNHLPGPIRSLRGQTGGKKPGCDGGLKDTGDSPDGFTSATSTRSVQH</sequence>
<protein>
    <submittedName>
        <fullName evidence="2">Uncharacterized protein</fullName>
    </submittedName>
</protein>
<dbReference type="Proteomes" id="UP001482620">
    <property type="component" value="Unassembled WGS sequence"/>
</dbReference>
<feature type="compositionally biased region" description="Polar residues" evidence="1">
    <location>
        <begin position="147"/>
        <end position="159"/>
    </location>
</feature>
<dbReference type="PROSITE" id="PS51257">
    <property type="entry name" value="PROKAR_LIPOPROTEIN"/>
    <property type="match status" value="1"/>
</dbReference>
<reference evidence="2 3" key="1">
    <citation type="submission" date="2021-06" db="EMBL/GenBank/DDBJ databases">
        <authorList>
            <person name="Palmer J.M."/>
        </authorList>
    </citation>
    <scope>NUCLEOTIDE SEQUENCE [LARGE SCALE GENOMIC DNA]</scope>
    <source>
        <strain evidence="3">if_2019</strain>
        <tissue evidence="2">Muscle</tissue>
    </source>
</reference>
<evidence type="ECO:0000256" key="1">
    <source>
        <dbReference type="SAM" id="MobiDB-lite"/>
    </source>
</evidence>
<keyword evidence="3" id="KW-1185">Reference proteome</keyword>
<proteinExistence type="predicted"/>
<feature type="region of interest" description="Disordered" evidence="1">
    <location>
        <begin position="108"/>
        <end position="159"/>
    </location>
</feature>
<feature type="compositionally biased region" description="Gly residues" evidence="1">
    <location>
        <begin position="126"/>
        <end position="136"/>
    </location>
</feature>
<name>A0ABV0T795_9TELE</name>
<organism evidence="2 3">
    <name type="scientific">Ilyodon furcidens</name>
    <name type="common">goldbreast splitfin</name>
    <dbReference type="NCBI Taxonomy" id="33524"/>
    <lineage>
        <taxon>Eukaryota</taxon>
        <taxon>Metazoa</taxon>
        <taxon>Chordata</taxon>
        <taxon>Craniata</taxon>
        <taxon>Vertebrata</taxon>
        <taxon>Euteleostomi</taxon>
        <taxon>Actinopterygii</taxon>
        <taxon>Neopterygii</taxon>
        <taxon>Teleostei</taxon>
        <taxon>Neoteleostei</taxon>
        <taxon>Acanthomorphata</taxon>
        <taxon>Ovalentaria</taxon>
        <taxon>Atherinomorphae</taxon>
        <taxon>Cyprinodontiformes</taxon>
        <taxon>Goodeidae</taxon>
        <taxon>Ilyodon</taxon>
    </lineage>
</organism>
<evidence type="ECO:0000313" key="3">
    <source>
        <dbReference type="Proteomes" id="UP001482620"/>
    </source>
</evidence>
<dbReference type="EMBL" id="JAHRIQ010023686">
    <property type="protein sequence ID" value="MEQ2228344.1"/>
    <property type="molecule type" value="Genomic_DNA"/>
</dbReference>